<feature type="domain" description="Transposase IS204/IS1001/IS1096/IS1165 DDE" evidence="2">
    <location>
        <begin position="151"/>
        <end position="410"/>
    </location>
</feature>
<dbReference type="Pfam" id="PF01610">
    <property type="entry name" value="DDE_Tnp_ISL3"/>
    <property type="match status" value="1"/>
</dbReference>
<evidence type="ECO:0008006" key="6">
    <source>
        <dbReference type="Google" id="ProtNLM"/>
    </source>
</evidence>
<dbReference type="InterPro" id="IPR002560">
    <property type="entry name" value="Transposase_DDE"/>
</dbReference>
<dbReference type="InterPro" id="IPR029261">
    <property type="entry name" value="Transposase_Znf"/>
</dbReference>
<dbReference type="InterPro" id="IPR047951">
    <property type="entry name" value="Transpos_ISL3"/>
</dbReference>
<dbReference type="PANTHER" id="PTHR33498:SF1">
    <property type="entry name" value="TRANSPOSASE FOR INSERTION SEQUENCE ELEMENT IS1557"/>
    <property type="match status" value="1"/>
</dbReference>
<evidence type="ECO:0000259" key="2">
    <source>
        <dbReference type="Pfam" id="PF01610"/>
    </source>
</evidence>
<organism evidence="4 5">
    <name type="scientific">Deinococcus cavernae</name>
    <dbReference type="NCBI Taxonomy" id="2320857"/>
    <lineage>
        <taxon>Bacteria</taxon>
        <taxon>Thermotogati</taxon>
        <taxon>Deinococcota</taxon>
        <taxon>Deinococci</taxon>
        <taxon>Deinococcales</taxon>
        <taxon>Deinococcaceae</taxon>
        <taxon>Deinococcus</taxon>
    </lineage>
</organism>
<evidence type="ECO:0000259" key="3">
    <source>
        <dbReference type="Pfam" id="PF14690"/>
    </source>
</evidence>
<reference evidence="4 5" key="1">
    <citation type="submission" date="2018-09" db="EMBL/GenBank/DDBJ databases">
        <authorList>
            <person name="Zhu H."/>
        </authorList>
    </citation>
    <scope>NUCLEOTIDE SEQUENCE [LARGE SCALE GENOMIC DNA]</scope>
    <source>
        <strain evidence="4 5">K2S05-167</strain>
    </source>
</reference>
<dbReference type="RefSeq" id="WP_119760078.1">
    <property type="nucleotide sequence ID" value="NZ_QYUJ01000004.1"/>
</dbReference>
<dbReference type="EMBL" id="QYUJ01000004">
    <property type="protein sequence ID" value="RJF75602.1"/>
    <property type="molecule type" value="Genomic_DNA"/>
</dbReference>
<evidence type="ECO:0000313" key="5">
    <source>
        <dbReference type="Proteomes" id="UP000286287"/>
    </source>
</evidence>
<dbReference type="Pfam" id="PF14690">
    <property type="entry name" value="Zn_ribbon_ISL3"/>
    <property type="match status" value="1"/>
</dbReference>
<evidence type="ECO:0000313" key="4">
    <source>
        <dbReference type="EMBL" id="RJF75602.1"/>
    </source>
</evidence>
<accession>A0A418VHN4</accession>
<dbReference type="OrthoDB" id="510970at2"/>
<comment type="caution">
    <text evidence="4">The sequence shown here is derived from an EMBL/GenBank/DDBJ whole genome shotgun (WGS) entry which is preliminary data.</text>
</comment>
<name>A0A418VHN4_9DEIO</name>
<protein>
    <recommendedName>
        <fullName evidence="6">ISL3 family transposase</fullName>
    </recommendedName>
</protein>
<dbReference type="AlphaFoldDB" id="A0A418VHN4"/>
<feature type="region of interest" description="Disordered" evidence="1">
    <location>
        <begin position="445"/>
        <end position="486"/>
    </location>
</feature>
<evidence type="ECO:0000256" key="1">
    <source>
        <dbReference type="SAM" id="MobiDB-lite"/>
    </source>
</evidence>
<dbReference type="PANTHER" id="PTHR33498">
    <property type="entry name" value="TRANSPOSASE FOR INSERTION SEQUENCE ELEMENT IS1557"/>
    <property type="match status" value="1"/>
</dbReference>
<gene>
    <name evidence="4" type="ORF">D3875_00705</name>
</gene>
<sequence length="625" mass="71357">MEWMQRNTSGNLFHGFDVVDVAWLDGTDDAPCTVTLRAPDLVHCPHCGEEHPVKYAQPLKIHDLPFGDHPVILLIQEGRYQCPVLRRNVPYPYPDREGKLTRRLMRYVQRHQGRVPHRDLAARVGLSATHVLRIQHEAVQGPSLPDHVRHLGLDDIYINKAKYLVAVDLETGMILKLERLATIQEGRADLFTFAGFLGDLPQAEVVALDMHADQLAAARTRWPEATTVIDKRHLLQTIDRDLLSVVRQVILHRHSGTEMYSVRQAVRQFGAAAYPYLYLTSLVQRRSRHLTPGDYAAWTLIRQEGNSSQNVLPGRVLWEAWRFREALYDLYDPSRPVAQFAAGLDRWRTSVKDWQKSVAADLSPAERPLSRILWAVTNHRDECVAYSQTGLTNARTELANHHLRLLMRTGHRYDTATLIHLANRRILGDQPSVFPILVPPDSGLNMPAGPVSLTDQTATPPPRQAVRQPEPRPKRPSRHRRQADPAYGLPPHIWEWLHQKQEPNRRNSLRWLHEVLTRLPQQEDLAWHLCNAGTLSGAGGLTVSQQQRQRWEAVVCHLYVSENLDHLTVKERKRQALLKNVQIDDLRDDPQHTNVGEAYRLLASARFIVLPPELDNAIIHLVSIV</sequence>
<proteinExistence type="predicted"/>
<feature type="domain" description="Transposase IS204/IS1001/IS1096/IS1165 zinc-finger" evidence="3">
    <location>
        <begin position="42"/>
        <end position="83"/>
    </location>
</feature>
<dbReference type="Proteomes" id="UP000286287">
    <property type="component" value="Unassembled WGS sequence"/>
</dbReference>
<keyword evidence="5" id="KW-1185">Reference proteome</keyword>